<dbReference type="PROSITE" id="PS51186">
    <property type="entry name" value="GNAT"/>
    <property type="match status" value="1"/>
</dbReference>
<evidence type="ECO:0000259" key="5">
    <source>
        <dbReference type="PROSITE" id="PS51186"/>
    </source>
</evidence>
<dbReference type="EMBL" id="LR536450">
    <property type="protein sequence ID" value="VFU09371.1"/>
    <property type="molecule type" value="Genomic_DNA"/>
</dbReference>
<dbReference type="InterPro" id="IPR050680">
    <property type="entry name" value="YpeA/RimI_acetyltransf"/>
</dbReference>
<feature type="domain" description="N-acetyltransferase" evidence="5">
    <location>
        <begin position="11"/>
        <end position="160"/>
    </location>
</feature>
<keyword evidence="3 6" id="KW-0808">Transferase</keyword>
<reference evidence="6 7" key="1">
    <citation type="submission" date="2019-03" db="EMBL/GenBank/DDBJ databases">
        <authorList>
            <person name="Kox A.R. M."/>
        </authorList>
    </citation>
    <scope>NUCLEOTIDE SEQUENCE [LARGE SCALE GENOMIC DNA]</scope>
    <source>
        <strain evidence="6">MTUNDRAET4 annotated genome</strain>
    </source>
</reference>
<dbReference type="GO" id="GO:0008080">
    <property type="term" value="F:N-acetyltransferase activity"/>
    <property type="evidence" value="ECO:0007669"/>
    <property type="project" value="InterPro"/>
</dbReference>
<dbReference type="PANTHER" id="PTHR43420:SF44">
    <property type="entry name" value="ACETYLTRANSFERASE YPEA"/>
    <property type="match status" value="1"/>
</dbReference>
<protein>
    <submittedName>
        <fullName evidence="6">GCN5-related N-acetyltransferase</fullName>
    </submittedName>
</protein>
<comment type="similarity">
    <text evidence="1">Belongs to the acetyltransferase family. RimI subfamily.</text>
</comment>
<evidence type="ECO:0000256" key="1">
    <source>
        <dbReference type="ARBA" id="ARBA00005395"/>
    </source>
</evidence>
<dbReference type="SUPFAM" id="SSF55729">
    <property type="entry name" value="Acyl-CoA N-acyltransferases (Nat)"/>
    <property type="match status" value="1"/>
</dbReference>
<dbReference type="KEGG" id="mtun:MTUNDRAET4_2484"/>
<dbReference type="Pfam" id="PF00583">
    <property type="entry name" value="Acetyltransf_1"/>
    <property type="match status" value="1"/>
</dbReference>
<dbReference type="NCBIfam" id="TIGR01575">
    <property type="entry name" value="rimI"/>
    <property type="match status" value="1"/>
</dbReference>
<dbReference type="Gene3D" id="3.40.630.30">
    <property type="match status" value="1"/>
</dbReference>
<dbReference type="AlphaFoldDB" id="A0A4U8Z227"/>
<evidence type="ECO:0000256" key="3">
    <source>
        <dbReference type="ARBA" id="ARBA00022679"/>
    </source>
</evidence>
<proteinExistence type="inferred from homology"/>
<evidence type="ECO:0000256" key="4">
    <source>
        <dbReference type="ARBA" id="ARBA00023315"/>
    </source>
</evidence>
<dbReference type="InterPro" id="IPR016181">
    <property type="entry name" value="Acyl_CoA_acyltransferase"/>
</dbReference>
<dbReference type="OrthoDB" id="9804026at2"/>
<evidence type="ECO:0000313" key="6">
    <source>
        <dbReference type="EMBL" id="VFU09371.1"/>
    </source>
</evidence>
<sequence>MFSLFVKGSAPAYRPIGAERSAECALIHAGSFAYPWAEADFEQLLLGQEIVANGAIEADDRALAAFILSRAALDEAEILTIAVAPAWRRYGVGRTLLATHIASLTKLGVRRLFLEVDTQNAAARALYDAAGFRQIGERKAYYRKQGESPASALVMRLDLGGQV</sequence>
<organism evidence="6 7">
    <name type="scientific">Methylocella tundrae</name>
    <dbReference type="NCBI Taxonomy" id="227605"/>
    <lineage>
        <taxon>Bacteria</taxon>
        <taxon>Pseudomonadati</taxon>
        <taxon>Pseudomonadota</taxon>
        <taxon>Alphaproteobacteria</taxon>
        <taxon>Hyphomicrobiales</taxon>
        <taxon>Beijerinckiaceae</taxon>
        <taxon>Methylocella</taxon>
    </lineage>
</organism>
<dbReference type="InterPro" id="IPR000182">
    <property type="entry name" value="GNAT_dom"/>
</dbReference>
<dbReference type="RefSeq" id="WP_134489702.1">
    <property type="nucleotide sequence ID" value="NZ_CP139089.1"/>
</dbReference>
<evidence type="ECO:0000313" key="7">
    <source>
        <dbReference type="Proteomes" id="UP000294360"/>
    </source>
</evidence>
<dbReference type="Proteomes" id="UP000294360">
    <property type="component" value="Chromosome"/>
</dbReference>
<name>A0A4U8Z227_METTU</name>
<keyword evidence="2" id="KW-0963">Cytoplasm</keyword>
<keyword evidence="4" id="KW-0012">Acyltransferase</keyword>
<evidence type="ECO:0000256" key="2">
    <source>
        <dbReference type="ARBA" id="ARBA00022490"/>
    </source>
</evidence>
<dbReference type="InterPro" id="IPR006464">
    <property type="entry name" value="AcTrfase_RimI/Ard1"/>
</dbReference>
<gene>
    <name evidence="6" type="ORF">MTUNDRAET4_2484</name>
</gene>
<accession>A0A4U8Z227</accession>
<dbReference type="PANTHER" id="PTHR43420">
    <property type="entry name" value="ACETYLTRANSFERASE"/>
    <property type="match status" value="1"/>
</dbReference>
<dbReference type="CDD" id="cd04301">
    <property type="entry name" value="NAT_SF"/>
    <property type="match status" value="1"/>
</dbReference>